<dbReference type="OrthoDB" id="9788398at2"/>
<dbReference type="InterPro" id="IPR018657">
    <property type="entry name" value="LarA-like_N"/>
</dbReference>
<dbReference type="GO" id="GO:0050043">
    <property type="term" value="F:lactate racemase activity"/>
    <property type="evidence" value="ECO:0007669"/>
    <property type="project" value="InterPro"/>
</dbReference>
<evidence type="ECO:0000259" key="1">
    <source>
        <dbReference type="Pfam" id="PF09861"/>
    </source>
</evidence>
<name>A0A5C5V6U4_9BACT</name>
<dbReference type="Gene3D" id="3.40.50.11440">
    <property type="match status" value="1"/>
</dbReference>
<dbReference type="Proteomes" id="UP000316714">
    <property type="component" value="Unassembled WGS sequence"/>
</dbReference>
<gene>
    <name evidence="2" type="ORF">KOR34_38370</name>
</gene>
<comment type="caution">
    <text evidence="2">The sequence shown here is derived from an EMBL/GenBank/DDBJ whole genome shotgun (WGS) entry which is preliminary data.</text>
</comment>
<dbReference type="AlphaFoldDB" id="A0A5C5V6U4"/>
<evidence type="ECO:0000313" key="3">
    <source>
        <dbReference type="Proteomes" id="UP000316714"/>
    </source>
</evidence>
<protein>
    <recommendedName>
        <fullName evidence="1">LarA-like N-terminal domain-containing protein</fullName>
    </recommendedName>
</protein>
<dbReference type="EMBL" id="SIHJ01000002">
    <property type="protein sequence ID" value="TWT34001.1"/>
    <property type="molecule type" value="Genomic_DNA"/>
</dbReference>
<sequence>MKLYKVHQQLASCPLADPAAEVHQQLDAMLAAGHAVPQGEVAITAGSRGIDNIAAITRAAGEWLRAHGASPFIVPAMGSHNGATAEGQQAMVESLGMTEQAMGMPIRSSMECVKVSEVSTGDVWMDRHCYESDGVLVLNRVKLHTCFSGPVQSGLTKMMVIGMGKIKSAQTFHTAHSFDMKHMLLEMGQKLVDSGKIWAGLALLEDGFDRTAEIHAVPGDEILATEPKLLEKHRTYFPSLPVDDIGVLIVDEIGKTYSGTGMDTNVIGYRGVRGGEDLDRPRIKIIAALGLVEASKGNAIGVGLADFITRRLRDAIDESKTFINVYTTGDMERAKIPATLADEEELVTKIRDRYGDAGWMFIPNSLHLGTIYVTEDLVDAVRANPICTVDPEPVDLTFAGGRHQLAWG</sequence>
<keyword evidence="3" id="KW-1185">Reference proteome</keyword>
<proteinExistence type="predicted"/>
<dbReference type="RefSeq" id="WP_146567081.1">
    <property type="nucleotide sequence ID" value="NZ_SIHJ01000002.1"/>
</dbReference>
<feature type="domain" description="LarA-like N-terminal" evidence="1">
    <location>
        <begin position="72"/>
        <end position="177"/>
    </location>
</feature>
<accession>A0A5C5V6U4</accession>
<reference evidence="2 3" key="1">
    <citation type="submission" date="2019-02" db="EMBL/GenBank/DDBJ databases">
        <title>Deep-cultivation of Planctomycetes and their phenomic and genomic characterization uncovers novel biology.</title>
        <authorList>
            <person name="Wiegand S."/>
            <person name="Jogler M."/>
            <person name="Boedeker C."/>
            <person name="Pinto D."/>
            <person name="Vollmers J."/>
            <person name="Rivas-Marin E."/>
            <person name="Kohn T."/>
            <person name="Peeters S.H."/>
            <person name="Heuer A."/>
            <person name="Rast P."/>
            <person name="Oberbeckmann S."/>
            <person name="Bunk B."/>
            <person name="Jeske O."/>
            <person name="Meyerdierks A."/>
            <person name="Storesund J.E."/>
            <person name="Kallscheuer N."/>
            <person name="Luecker S."/>
            <person name="Lage O.M."/>
            <person name="Pohl T."/>
            <person name="Merkel B.J."/>
            <person name="Hornburger P."/>
            <person name="Mueller R.-W."/>
            <person name="Bruemmer F."/>
            <person name="Labrenz M."/>
            <person name="Spormann A.M."/>
            <person name="Op Den Camp H."/>
            <person name="Overmann J."/>
            <person name="Amann R."/>
            <person name="Jetten M.S.M."/>
            <person name="Mascher T."/>
            <person name="Medema M.H."/>
            <person name="Devos D.P."/>
            <person name="Kaster A.-K."/>
            <person name="Ovreas L."/>
            <person name="Rohde M."/>
            <person name="Galperin M.Y."/>
            <person name="Jogler C."/>
        </authorList>
    </citation>
    <scope>NUCLEOTIDE SEQUENCE [LARGE SCALE GENOMIC DNA]</scope>
    <source>
        <strain evidence="2 3">KOR34</strain>
    </source>
</reference>
<dbReference type="Pfam" id="PF09861">
    <property type="entry name" value="Lar_N"/>
    <property type="match status" value="1"/>
</dbReference>
<evidence type="ECO:0000313" key="2">
    <source>
        <dbReference type="EMBL" id="TWT34001.1"/>
    </source>
</evidence>
<organism evidence="2 3">
    <name type="scientific">Posidoniimonas corsicana</name>
    <dbReference type="NCBI Taxonomy" id="1938618"/>
    <lineage>
        <taxon>Bacteria</taxon>
        <taxon>Pseudomonadati</taxon>
        <taxon>Planctomycetota</taxon>
        <taxon>Planctomycetia</taxon>
        <taxon>Pirellulales</taxon>
        <taxon>Lacipirellulaceae</taxon>
        <taxon>Posidoniimonas</taxon>
    </lineage>
</organism>